<dbReference type="AlphaFoldDB" id="A0A9E7U4Y8"/>
<dbReference type="KEGG" id="ssai:N0B31_00920"/>
<dbReference type="GeneID" id="74940940"/>
<gene>
    <name evidence="1" type="ORF">N0B31_00920</name>
</gene>
<dbReference type="EMBL" id="CP104003">
    <property type="protein sequence ID" value="UWM54855.1"/>
    <property type="molecule type" value="Genomic_DNA"/>
</dbReference>
<dbReference type="InterPro" id="IPR055549">
    <property type="entry name" value="DUF7125"/>
</dbReference>
<keyword evidence="2" id="KW-1185">Reference proteome</keyword>
<evidence type="ECO:0000313" key="1">
    <source>
        <dbReference type="EMBL" id="UWM54855.1"/>
    </source>
</evidence>
<reference evidence="1" key="1">
    <citation type="submission" date="2022-09" db="EMBL/GenBank/DDBJ databases">
        <title>Diverse halophilic archaea isolated from saline environments.</title>
        <authorList>
            <person name="Cui H.-L."/>
        </authorList>
    </citation>
    <scope>NUCLEOTIDE SEQUENCE</scope>
    <source>
        <strain evidence="1">ZS-35-S2</strain>
    </source>
</reference>
<accession>A0A9E7U4Y8</accession>
<dbReference type="RefSeq" id="WP_260593851.1">
    <property type="nucleotide sequence ID" value="NZ_CP104003.1"/>
</dbReference>
<protein>
    <submittedName>
        <fullName evidence="1">Uncharacterized protein</fullName>
    </submittedName>
</protein>
<dbReference type="Proteomes" id="UP001057580">
    <property type="component" value="Chromosome"/>
</dbReference>
<dbReference type="Pfam" id="PF23442">
    <property type="entry name" value="DUF7125"/>
    <property type="match status" value="1"/>
</dbReference>
<proteinExistence type="predicted"/>
<dbReference type="InterPro" id="IPR027417">
    <property type="entry name" value="P-loop_NTPase"/>
</dbReference>
<dbReference type="Gene3D" id="3.40.50.300">
    <property type="entry name" value="P-loop containing nucleotide triphosphate hydrolases"/>
    <property type="match status" value="1"/>
</dbReference>
<evidence type="ECO:0000313" key="2">
    <source>
        <dbReference type="Proteomes" id="UP001057580"/>
    </source>
</evidence>
<name>A0A9E7U4Y8_9EURY</name>
<organism evidence="1 2">
    <name type="scientific">Salinirubellus salinus</name>
    <dbReference type="NCBI Taxonomy" id="1364945"/>
    <lineage>
        <taxon>Archaea</taxon>
        <taxon>Methanobacteriati</taxon>
        <taxon>Methanobacteriota</taxon>
        <taxon>Stenosarchaea group</taxon>
        <taxon>Halobacteria</taxon>
        <taxon>Halobacteriales</taxon>
        <taxon>Natronomonadaceae</taxon>
        <taxon>Salinirubellus</taxon>
    </lineage>
</organism>
<sequence>MAEDEGTDGPFEATLPGDEARRAAFREAVAAGDVPWDGPRVAGNLSTGFQALDEGWGGFSPGALVALVAPPDAPSEELLYPPATFAPARYLSLLRNAPEVARHAAATGYEAFDVTETDTTRLLDDPAGALSGLDPESVVVVDPATELEREGRERYLTFVSTLKRAVETTDSVAVLHCPRMNPRALQRDLTLARADVVLELERYRADEPRHGVQWFCYCHKNRLGRVPDTPVRFAFDDGPRTVQPRDA</sequence>